<evidence type="ECO:0000313" key="2">
    <source>
        <dbReference type="Proteomes" id="UP001327027"/>
    </source>
</evidence>
<dbReference type="RefSeq" id="WP_324180362.1">
    <property type="nucleotide sequence ID" value="NZ_BAABAW010000024.1"/>
</dbReference>
<organism evidence="1 2">
    <name type="scientific">Aquimarina gracilis</name>
    <dbReference type="NCBI Taxonomy" id="874422"/>
    <lineage>
        <taxon>Bacteria</taxon>
        <taxon>Pseudomonadati</taxon>
        <taxon>Bacteroidota</taxon>
        <taxon>Flavobacteriia</taxon>
        <taxon>Flavobacteriales</taxon>
        <taxon>Flavobacteriaceae</taxon>
        <taxon>Aquimarina</taxon>
    </lineage>
</organism>
<accession>A0ABU5ZWW5</accession>
<proteinExistence type="predicted"/>
<comment type="caution">
    <text evidence="1">The sequence shown here is derived from an EMBL/GenBank/DDBJ whole genome shotgun (WGS) entry which is preliminary data.</text>
</comment>
<name>A0ABU5ZWW5_9FLAO</name>
<keyword evidence="2" id="KW-1185">Reference proteome</keyword>
<evidence type="ECO:0000313" key="1">
    <source>
        <dbReference type="EMBL" id="MEB3346338.1"/>
    </source>
</evidence>
<protein>
    <submittedName>
        <fullName evidence="1">Uncharacterized protein</fullName>
    </submittedName>
</protein>
<reference evidence="1 2" key="1">
    <citation type="journal article" date="2013" name="Int. J. Syst. Evol. Microbiol.">
        <title>Aquimarina gracilis sp. nov., isolated from the gut microflora of a mussel, Mytilus coruscus, and emended description of Aquimarina spongiae.</title>
        <authorList>
            <person name="Park S.C."/>
            <person name="Choe H.N."/>
            <person name="Baik K.S."/>
            <person name="Seong C.N."/>
        </authorList>
    </citation>
    <scope>NUCLEOTIDE SEQUENCE [LARGE SCALE GENOMIC DNA]</scope>
    <source>
        <strain evidence="1 2">PSC32</strain>
    </source>
</reference>
<dbReference type="EMBL" id="JAYKLX010000005">
    <property type="protein sequence ID" value="MEB3346338.1"/>
    <property type="molecule type" value="Genomic_DNA"/>
</dbReference>
<sequence length="85" mass="10303">MSNIKSKRLERLKNTDLFPDEFIEVYGNDYDELYRKEKEERNNIENKFKSKVFRMLEEGYEIEHIQNIIFTNLSGRICVHNLSDI</sequence>
<dbReference type="Proteomes" id="UP001327027">
    <property type="component" value="Unassembled WGS sequence"/>
</dbReference>
<gene>
    <name evidence="1" type="ORF">U6A24_12745</name>
</gene>